<dbReference type="Proteomes" id="UP000031056">
    <property type="component" value="Unassembled WGS sequence"/>
</dbReference>
<dbReference type="InterPro" id="IPR036691">
    <property type="entry name" value="Endo/exonu/phosph_ase_sf"/>
</dbReference>
<reference evidence="2 3" key="1">
    <citation type="journal article" date="2014" name="MBio">
        <title>The Ordospora colligata genome; evolution of extreme reduction in microsporidia and host-to-parasite horizontal gene transfer.</title>
        <authorList>
            <person name="Pombert J.-F."/>
            <person name="Haag K.L."/>
            <person name="Beidas S."/>
            <person name="Ebert D."/>
            <person name="Keeling P.J."/>
        </authorList>
    </citation>
    <scope>NUCLEOTIDE SEQUENCE [LARGE SCALE GENOMIC DNA]</scope>
    <source>
        <strain evidence="2 3">OC4</strain>
    </source>
</reference>
<proteinExistence type="predicted"/>
<protein>
    <recommendedName>
        <fullName evidence="4">Endonuclease/exonuclease/phosphatase domain-containing protein</fullName>
    </recommendedName>
</protein>
<keyword evidence="3" id="KW-1185">Reference proteome</keyword>
<keyword evidence="1" id="KW-0732">Signal</keyword>
<dbReference type="EMBL" id="JOKQ01000008">
    <property type="protein sequence ID" value="KHN69354.1"/>
    <property type="molecule type" value="Genomic_DNA"/>
</dbReference>
<evidence type="ECO:0000313" key="2">
    <source>
        <dbReference type="EMBL" id="KHN69354.1"/>
    </source>
</evidence>
<evidence type="ECO:0000313" key="3">
    <source>
        <dbReference type="Proteomes" id="UP000031056"/>
    </source>
</evidence>
<dbReference type="AlphaFoldDB" id="A0A0B2UJF9"/>
<sequence>MLMLSVIISIAAVVAKEAGMPNDLSSNIEGFGPSKFDSLLSPSIPMSDLKGYANDHNHKRDHKGFGNLSIISFNMESATDSSRDGLQDFVLGLLDSSHPSVMTLQSIRKKEIDALSTKLLGHYGILNDDQGSINVLESPKLYLPIIYDTQHVRKISNGYYRNPEQSKIIYASWAVFETLATKQWFTVINLDLYNAYEEKIDVKMANILRDIHVDPTISARPVFYMGRINVASDRLKQVIENNYINPLDKDINSKNEERFTMINPSDIQTDHQRDYILISEKKQNDPNAIHNVKTIHYARILRLGIPGLNYPIHTIVSL</sequence>
<dbReference type="GeneID" id="26262130"/>
<accession>A0A0B2UJF9</accession>
<evidence type="ECO:0000256" key="1">
    <source>
        <dbReference type="SAM" id="SignalP"/>
    </source>
</evidence>
<dbReference type="OrthoDB" id="2190927at2759"/>
<dbReference type="VEuPathDB" id="MicrosporidiaDB:M896_080900"/>
<gene>
    <name evidence="2" type="ORF">M896_080900</name>
</gene>
<dbReference type="SUPFAM" id="SSF56219">
    <property type="entry name" value="DNase I-like"/>
    <property type="match status" value="1"/>
</dbReference>
<organism evidence="2 3">
    <name type="scientific">Ordospora colligata OC4</name>
    <dbReference type="NCBI Taxonomy" id="1354746"/>
    <lineage>
        <taxon>Eukaryota</taxon>
        <taxon>Fungi</taxon>
        <taxon>Fungi incertae sedis</taxon>
        <taxon>Microsporidia</taxon>
        <taxon>Ordosporidae</taxon>
        <taxon>Ordospora</taxon>
    </lineage>
</organism>
<feature type="signal peptide" evidence="1">
    <location>
        <begin position="1"/>
        <end position="15"/>
    </location>
</feature>
<dbReference type="RefSeq" id="XP_014563396.1">
    <property type="nucleotide sequence ID" value="XM_014707910.1"/>
</dbReference>
<name>A0A0B2UJF9_9MICR</name>
<comment type="caution">
    <text evidence="2">The sequence shown here is derived from an EMBL/GenBank/DDBJ whole genome shotgun (WGS) entry which is preliminary data.</text>
</comment>
<dbReference type="Gene3D" id="3.60.10.10">
    <property type="entry name" value="Endonuclease/exonuclease/phosphatase"/>
    <property type="match status" value="1"/>
</dbReference>
<dbReference type="HOGENOM" id="CLU_075869_0_0_1"/>
<dbReference type="STRING" id="1354746.A0A0B2UJF9"/>
<evidence type="ECO:0008006" key="4">
    <source>
        <dbReference type="Google" id="ProtNLM"/>
    </source>
</evidence>
<dbReference type="InParanoid" id="A0A0B2UJF9"/>
<feature type="chain" id="PRO_5013379953" description="Endonuclease/exonuclease/phosphatase domain-containing protein" evidence="1">
    <location>
        <begin position="16"/>
        <end position="318"/>
    </location>
</feature>